<reference evidence="2" key="3">
    <citation type="journal article" name="MicrobiologyOpen">
        <title>Whole-genome comparison between the type strain of Halobacterium salinarum (DSM 3754(T)) and the laboratory strains R1 and NRC-1.</title>
        <authorList>
            <person name="Pfeiffer F."/>
            <person name="Losensky G."/>
            <person name="Marchfelder A."/>
            <person name="Habermann B."/>
            <person name="Dyall-Smith M."/>
        </authorList>
    </citation>
    <scope>NUCLEOTIDE SEQUENCE</scope>
    <source>
        <strain evidence="2">91-R6</strain>
    </source>
</reference>
<dbReference type="SUPFAM" id="SSF52833">
    <property type="entry name" value="Thioredoxin-like"/>
    <property type="match status" value="1"/>
</dbReference>
<dbReference type="Proteomes" id="UP000323075">
    <property type="component" value="Unassembled WGS sequence"/>
</dbReference>
<reference evidence="2 4" key="1">
    <citation type="journal article" date="2019" name="Microbiol. Resour. Announc.">
        <title>The Genome Sequence of the Halobacterium salinarum Type Strain Is Closely Related to That of Laboratory Strains NRC-1 and R1.</title>
        <authorList>
            <person name="Pfeiffer F."/>
            <person name="Marchfelder A."/>
            <person name="Habermann B."/>
            <person name="Dyall-Smith M.L."/>
        </authorList>
    </citation>
    <scope>NUCLEOTIDE SEQUENCE [LARGE SCALE GENOMIC DNA]</scope>
    <source>
        <strain evidence="2">91-R6</strain>
        <strain evidence="4">ATCC 33171 / DSM 3754 / JCM 8978 / NBRC 102687 / NCIMB 764 / 91-R6</strain>
    </source>
</reference>
<dbReference type="InterPro" id="IPR036249">
    <property type="entry name" value="Thioredoxin-like_sf"/>
</dbReference>
<gene>
    <name evidence="2" type="primary">grx3</name>
    <name evidence="3" type="ORF">APQ99_00065</name>
    <name evidence="2" type="ORF">HBSAL_08205</name>
</gene>
<evidence type="ECO:0000313" key="4">
    <source>
        <dbReference type="Proteomes" id="UP000296216"/>
    </source>
</evidence>
<dbReference type="PANTHER" id="PTHR34386">
    <property type="entry name" value="GLUTAREDOXIN"/>
    <property type="match status" value="1"/>
</dbReference>
<dbReference type="GO" id="GO:0009055">
    <property type="term" value="F:electron transfer activity"/>
    <property type="evidence" value="ECO:0007669"/>
    <property type="project" value="TreeGrafter"/>
</dbReference>
<feature type="domain" description="GST N-terminal" evidence="1">
    <location>
        <begin position="1"/>
        <end position="79"/>
    </location>
</feature>
<dbReference type="EMBL" id="VRYN01000001">
    <property type="protein sequence ID" value="TYO81560.1"/>
    <property type="molecule type" value="Genomic_DNA"/>
</dbReference>
<dbReference type="InterPro" id="IPR004045">
    <property type="entry name" value="Glutathione_S-Trfase_N"/>
</dbReference>
<dbReference type="PROSITE" id="PS50404">
    <property type="entry name" value="GST_NTER"/>
    <property type="match status" value="1"/>
</dbReference>
<evidence type="ECO:0000259" key="1">
    <source>
        <dbReference type="PROSITE" id="PS50404"/>
    </source>
</evidence>
<dbReference type="GeneID" id="68694244"/>
<dbReference type="PROSITE" id="PS51354">
    <property type="entry name" value="GLUTAREDOXIN_2"/>
    <property type="match status" value="1"/>
</dbReference>
<dbReference type="PANTHER" id="PTHR34386:SF1">
    <property type="entry name" value="GLUTAREDOXIN-LIKE PROTEIN NRDH"/>
    <property type="match status" value="1"/>
</dbReference>
<dbReference type="InterPro" id="IPR051548">
    <property type="entry name" value="Grx-like_ET"/>
</dbReference>
<accession>A0A4D6GUT5</accession>
<evidence type="ECO:0000313" key="3">
    <source>
        <dbReference type="EMBL" id="TYO81560.1"/>
    </source>
</evidence>
<sequence length="79" mass="8511">MTLTLYALDGCPDCESVIDTLAADDIDHETVHVDARHSARNAVKRASGQRSVPVLVDDDRGVVMADSQRIQTYAAVTLA</sequence>
<name>A0A4D6GUT5_HALS9</name>
<evidence type="ECO:0000313" key="2">
    <source>
        <dbReference type="EMBL" id="QCC45291.1"/>
    </source>
</evidence>
<dbReference type="CDD" id="cd02976">
    <property type="entry name" value="NrdH"/>
    <property type="match status" value="1"/>
</dbReference>
<dbReference type="Pfam" id="PF00462">
    <property type="entry name" value="Glutaredoxin"/>
    <property type="match status" value="1"/>
</dbReference>
<protein>
    <submittedName>
        <fullName evidence="2">Glutaredoxin</fullName>
    </submittedName>
</protein>
<proteinExistence type="predicted"/>
<dbReference type="AlphaFoldDB" id="A0A4D6GUT5"/>
<dbReference type="EMBL" id="CP038631">
    <property type="protein sequence ID" value="QCC45291.1"/>
    <property type="molecule type" value="Genomic_DNA"/>
</dbReference>
<dbReference type="GO" id="GO:0045454">
    <property type="term" value="P:cell redox homeostasis"/>
    <property type="evidence" value="ECO:0007669"/>
    <property type="project" value="TreeGrafter"/>
</dbReference>
<dbReference type="InterPro" id="IPR002109">
    <property type="entry name" value="Glutaredoxin"/>
</dbReference>
<dbReference type="RefSeq" id="WP_010903129.1">
    <property type="nucleotide sequence ID" value="NZ_VRYN01000001.1"/>
</dbReference>
<evidence type="ECO:0000313" key="5">
    <source>
        <dbReference type="Proteomes" id="UP000323075"/>
    </source>
</evidence>
<dbReference type="Gene3D" id="3.40.30.10">
    <property type="entry name" value="Glutaredoxin"/>
    <property type="match status" value="1"/>
</dbReference>
<organism evidence="2 4">
    <name type="scientific">Halobacterium salinarum (strain ATCC 33171 / DSM 3754 / JCM 8978 / NBRC 102687 / NCIMB 764 / 91-R6)</name>
    <dbReference type="NCBI Taxonomy" id="2597657"/>
    <lineage>
        <taxon>Archaea</taxon>
        <taxon>Methanobacteriati</taxon>
        <taxon>Methanobacteriota</taxon>
        <taxon>Stenosarchaea group</taxon>
        <taxon>Halobacteria</taxon>
        <taxon>Halobacteriales</taxon>
        <taxon>Halobacteriaceae</taxon>
        <taxon>Halobacterium</taxon>
    </lineage>
</organism>
<dbReference type="Proteomes" id="UP000296216">
    <property type="component" value="Chromosome"/>
</dbReference>
<reference evidence="3 5" key="2">
    <citation type="submission" date="2019-07" db="EMBL/GenBank/DDBJ databases">
        <title>Genomic Encyclopedia of Archaeal and Bacterial Type Strains, Phase II (KMG-II): from individual species to whole genera.</title>
        <authorList>
            <person name="Goeker M."/>
        </authorList>
    </citation>
    <scope>NUCLEOTIDE SEQUENCE [LARGE SCALE GENOMIC DNA]</scope>
    <source>
        <strain evidence="3 5">DSM 3754</strain>
    </source>
</reference>